<keyword evidence="3" id="KW-1185">Reference proteome</keyword>
<evidence type="ECO:0008006" key="4">
    <source>
        <dbReference type="Google" id="ProtNLM"/>
    </source>
</evidence>
<dbReference type="RefSeq" id="WP_215238124.1">
    <property type="nucleotide sequence ID" value="NZ_CAJRAF010000001.1"/>
</dbReference>
<evidence type="ECO:0000313" key="2">
    <source>
        <dbReference type="EMBL" id="CAG4994849.1"/>
    </source>
</evidence>
<dbReference type="AlphaFoldDB" id="A0A916N3G0"/>
<keyword evidence="1" id="KW-0472">Membrane</keyword>
<evidence type="ECO:0000313" key="3">
    <source>
        <dbReference type="Proteomes" id="UP000680038"/>
    </source>
</evidence>
<reference evidence="2" key="1">
    <citation type="submission" date="2021-04" db="EMBL/GenBank/DDBJ databases">
        <authorList>
            <person name="Rodrigo-Torres L."/>
            <person name="Arahal R. D."/>
            <person name="Lucena T."/>
        </authorList>
    </citation>
    <scope>NUCLEOTIDE SEQUENCE</scope>
    <source>
        <strain evidence="2">CECT 9275</strain>
    </source>
</reference>
<dbReference type="EMBL" id="CAJRAF010000001">
    <property type="protein sequence ID" value="CAG4994849.1"/>
    <property type="molecule type" value="Genomic_DNA"/>
</dbReference>
<keyword evidence="1" id="KW-1133">Transmembrane helix</keyword>
<dbReference type="InterPro" id="IPR029039">
    <property type="entry name" value="Flavoprotein-like_sf"/>
</dbReference>
<sequence>MKKILAVGYSQSGQLNAILDQFLKPFDPQTIERLYLYPEKPFPFPWTADVFFDTMPECVLEEGIELAPFGFDAPRYDLIVLAYQPWFLSPSLPVTSLLQNPLFQRMLKDTPVVTLIGGRNMWLNAQESVKLYIRKAEGKLVGNIPFMDRTSNLISAVTILHWMLTGRKDRKWNIFPLPGVSDEDIKSGARFGNLVKEALEVKGFDNLQASIMATGLIEIPTDILFIEQRAKKLFRIWANLIKKKGNTPGKRKTFVTLFKYYLLVALFMVAPLLLLAYNLLVAPFTGGTIKKKKEYFYGLETK</sequence>
<proteinExistence type="predicted"/>
<dbReference type="Gene3D" id="3.40.50.360">
    <property type="match status" value="1"/>
</dbReference>
<keyword evidence="1" id="KW-0812">Transmembrane</keyword>
<protein>
    <recommendedName>
        <fullName evidence="4">Dialkylrecorsinol condensing enzyme</fullName>
    </recommendedName>
</protein>
<accession>A0A916N3G0</accession>
<feature type="transmembrane region" description="Helical" evidence="1">
    <location>
        <begin position="260"/>
        <end position="280"/>
    </location>
</feature>
<organism evidence="2 3">
    <name type="scientific">Dyadobacter helix</name>
    <dbReference type="NCBI Taxonomy" id="2822344"/>
    <lineage>
        <taxon>Bacteria</taxon>
        <taxon>Pseudomonadati</taxon>
        <taxon>Bacteroidota</taxon>
        <taxon>Cytophagia</taxon>
        <taxon>Cytophagales</taxon>
        <taxon>Spirosomataceae</taxon>
        <taxon>Dyadobacter</taxon>
    </lineage>
</organism>
<name>A0A916N3G0_9BACT</name>
<dbReference type="Proteomes" id="UP000680038">
    <property type="component" value="Unassembled WGS sequence"/>
</dbReference>
<comment type="caution">
    <text evidence="2">The sequence shown here is derived from an EMBL/GenBank/DDBJ whole genome shotgun (WGS) entry which is preliminary data.</text>
</comment>
<gene>
    <name evidence="2" type="ORF">DYBT9275_01481</name>
</gene>
<evidence type="ECO:0000256" key="1">
    <source>
        <dbReference type="SAM" id="Phobius"/>
    </source>
</evidence>